<dbReference type="PANTHER" id="PTHR42754:SF1">
    <property type="entry name" value="LIPOPROTEIN"/>
    <property type="match status" value="1"/>
</dbReference>
<dbReference type="SUPFAM" id="SSF50998">
    <property type="entry name" value="Quinoprotein alcohol dehydrogenase-like"/>
    <property type="match status" value="1"/>
</dbReference>
<keyword evidence="3" id="KW-1015">Disulfide bond</keyword>
<gene>
    <name evidence="5" type="ORF">K7C98_02335</name>
</gene>
<reference evidence="5" key="1">
    <citation type="submission" date="2021-08" db="EMBL/GenBank/DDBJ databases">
        <authorList>
            <person name="Stevens D.C."/>
        </authorList>
    </citation>
    <scope>NUCLEOTIDE SEQUENCE</scope>
    <source>
        <strain evidence="5">DSM 53165</strain>
    </source>
</reference>
<comment type="caution">
    <text evidence="5">The sequence shown here is derived from an EMBL/GenBank/DDBJ whole genome shotgun (WGS) entry which is preliminary data.</text>
</comment>
<keyword evidence="1" id="KW-0732">Signal</keyword>
<dbReference type="Gene3D" id="2.80.10.50">
    <property type="match status" value="1"/>
</dbReference>
<evidence type="ECO:0000256" key="1">
    <source>
        <dbReference type="ARBA" id="ARBA00022729"/>
    </source>
</evidence>
<evidence type="ECO:0000256" key="2">
    <source>
        <dbReference type="ARBA" id="ARBA00022737"/>
    </source>
</evidence>
<dbReference type="NCBIfam" id="TIGR02232">
    <property type="entry name" value="myxo_disulf_rpt"/>
    <property type="match status" value="1"/>
</dbReference>
<proteinExistence type="predicted"/>
<feature type="compositionally biased region" description="Low complexity" evidence="4">
    <location>
        <begin position="26"/>
        <end position="62"/>
    </location>
</feature>
<keyword evidence="6" id="KW-1185">Reference proteome</keyword>
<dbReference type="InterPro" id="IPR011936">
    <property type="entry name" value="Myxo_disulph_rpt"/>
</dbReference>
<evidence type="ECO:0000313" key="6">
    <source>
        <dbReference type="Proteomes" id="UP001139031"/>
    </source>
</evidence>
<feature type="region of interest" description="Disordered" evidence="4">
    <location>
        <begin position="11"/>
        <end position="64"/>
    </location>
</feature>
<keyword evidence="2" id="KW-0677">Repeat</keyword>
<sequence length="435" mass="44530">MLAACAACPASSGDSDTDHQLASTDATSTTIEPTTGAPTTSSSGTSTVDPPTTGTTTGGLTTCPDGQVDDGEACDDGNTINGDGCNNDCVPSGELLFEHHPATDDYDAVRAVAVGDDGSIFVGGRAPGFAAWVARFDDQLQPVWSQSFQPGSYGLVLGVAVGESSLYAAGGFPGDIDEHDGWAAKLSFDGVVEWEHTIRSGLGYEYLTQAVAVEDGVIVAGFGVEPDESSSLWARRYAADGTEAWTASHTLVAGFDSHWPLGPALAVTPDAVVVGYSRHAGDEQYPAYLAAFAPGDGGPLWNSTLPAPDGFIRGIAGNAGGLVLVASRALEGMGIRQLTSTGDPVWSTEECPGKSARDVAVDSQGDIVVIGDGSGGIQLCKLTPDGALRWARTVNGPGLDLGITVAIDAADRIIAGGSMDDDDSVEDVWLAIFSP</sequence>
<name>A0ABS7TIP6_9BACT</name>
<dbReference type="PANTHER" id="PTHR42754">
    <property type="entry name" value="ENDOGLUCANASE"/>
    <property type="match status" value="1"/>
</dbReference>
<organism evidence="5 6">
    <name type="scientific">Nannocystis pusilla</name>
    <dbReference type="NCBI Taxonomy" id="889268"/>
    <lineage>
        <taxon>Bacteria</taxon>
        <taxon>Pseudomonadati</taxon>
        <taxon>Myxococcota</taxon>
        <taxon>Polyangia</taxon>
        <taxon>Nannocystales</taxon>
        <taxon>Nannocystaceae</taxon>
        <taxon>Nannocystis</taxon>
    </lineage>
</organism>
<protein>
    <submittedName>
        <fullName evidence="5">PQQ-binding-like beta-propeller repeat protein</fullName>
    </submittedName>
</protein>
<dbReference type="RefSeq" id="WP_224189835.1">
    <property type="nucleotide sequence ID" value="NZ_JAIRAU010000001.1"/>
</dbReference>
<evidence type="ECO:0000256" key="4">
    <source>
        <dbReference type="SAM" id="MobiDB-lite"/>
    </source>
</evidence>
<evidence type="ECO:0000313" key="5">
    <source>
        <dbReference type="EMBL" id="MBZ5708078.1"/>
    </source>
</evidence>
<evidence type="ECO:0000256" key="3">
    <source>
        <dbReference type="ARBA" id="ARBA00023157"/>
    </source>
</evidence>
<accession>A0ABS7TIP6</accession>
<dbReference type="Proteomes" id="UP001139031">
    <property type="component" value="Unassembled WGS sequence"/>
</dbReference>
<dbReference type="EMBL" id="JAIRAU010000001">
    <property type="protein sequence ID" value="MBZ5708078.1"/>
    <property type="molecule type" value="Genomic_DNA"/>
</dbReference>
<dbReference type="InterPro" id="IPR011047">
    <property type="entry name" value="Quinoprotein_ADH-like_sf"/>
</dbReference>